<evidence type="ECO:0000313" key="2">
    <source>
        <dbReference type="Proteomes" id="UP000818323"/>
    </source>
</evidence>
<sequence length="108" mass="12210">MTSNPETQRTADRSSFVLDLLAVVTGWKSMEEGWMFGPSQSHRIWRMMNALIDARPEWADRDIFEADRDKILRYGTSIGLSMEELFRVTDPDAVLSLWAAAEAAGAED</sequence>
<evidence type="ECO:0000313" key="1">
    <source>
        <dbReference type="EMBL" id="NBJ25183.1"/>
    </source>
</evidence>
<protein>
    <submittedName>
        <fullName evidence="1">Uncharacterized protein</fullName>
    </submittedName>
</protein>
<accession>A0ABW9YYP6</accession>
<keyword evidence="2" id="KW-1185">Reference proteome</keyword>
<organism evidence="1 2">
    <name type="scientific">Microvirga arsenatis</name>
    <dbReference type="NCBI Taxonomy" id="2692265"/>
    <lineage>
        <taxon>Bacteria</taxon>
        <taxon>Pseudomonadati</taxon>
        <taxon>Pseudomonadota</taxon>
        <taxon>Alphaproteobacteria</taxon>
        <taxon>Hyphomicrobiales</taxon>
        <taxon>Methylobacteriaceae</taxon>
        <taxon>Microvirga</taxon>
    </lineage>
</organism>
<name>A0ABW9YYP6_9HYPH</name>
<gene>
    <name evidence="1" type="ORF">GR303_12565</name>
</gene>
<comment type="caution">
    <text evidence="1">The sequence shown here is derived from an EMBL/GenBank/DDBJ whole genome shotgun (WGS) entry which is preliminary data.</text>
</comment>
<dbReference type="EMBL" id="JAAAXJ010000005">
    <property type="protein sequence ID" value="NBJ25183.1"/>
    <property type="molecule type" value="Genomic_DNA"/>
</dbReference>
<reference evidence="1 2" key="1">
    <citation type="submission" date="2020-01" db="EMBL/GenBank/DDBJ databases">
        <title>Microvirga sp. nov., an arsenate reduction bacterium isolated from Tibet hotspring sediments.</title>
        <authorList>
            <person name="Yuan C.-G."/>
        </authorList>
    </citation>
    <scope>NUCLEOTIDE SEQUENCE [LARGE SCALE GENOMIC DNA]</scope>
    <source>
        <strain evidence="1 2">SYSU G3D203</strain>
    </source>
</reference>
<dbReference type="Proteomes" id="UP000818323">
    <property type="component" value="Unassembled WGS sequence"/>
</dbReference>
<proteinExistence type="predicted"/>
<dbReference type="RefSeq" id="WP_161725737.1">
    <property type="nucleotide sequence ID" value="NZ_JAAAXI010000024.1"/>
</dbReference>